<dbReference type="CDD" id="cd06261">
    <property type="entry name" value="TM_PBP2"/>
    <property type="match status" value="1"/>
</dbReference>
<feature type="transmembrane region" description="Helical" evidence="9">
    <location>
        <begin position="114"/>
        <end position="134"/>
    </location>
</feature>
<dbReference type="InterPro" id="IPR000515">
    <property type="entry name" value="MetI-like"/>
</dbReference>
<protein>
    <submittedName>
        <fullName evidence="11">ABC transporter, permease protein</fullName>
    </submittedName>
</protein>
<evidence type="ECO:0000256" key="1">
    <source>
        <dbReference type="ARBA" id="ARBA00004429"/>
    </source>
</evidence>
<keyword evidence="6 9" id="KW-1133">Transmembrane helix</keyword>
<dbReference type="GO" id="GO:0071916">
    <property type="term" value="F:dipeptide transmembrane transporter activity"/>
    <property type="evidence" value="ECO:0007669"/>
    <property type="project" value="TreeGrafter"/>
</dbReference>
<dbReference type="OrthoDB" id="9805855at2"/>
<evidence type="ECO:0000256" key="2">
    <source>
        <dbReference type="ARBA" id="ARBA00022448"/>
    </source>
</evidence>
<sequence length="321" mass="35929">MLFAFLRYLGTLVLTLLILSSVSYSILVQDPLNGVLTTPTIYHGYVQYIYNLLQGDFGITYNGGDPLNDIILTVLPPTLELCFTAILLAVLFGIPLGLFGAINRDNAIGISIRGVSALGLSIPVFWIAPLLLYFSAIEGWEISAIGQHNLLYEIKPITGFAIIDVWFIEEHYRTKVIQNVLQHLVLPTLVLTILPTMEITRIIQQRAEYVFSQNYVKTASTRGKSQIQILHHYVLRNTLPLLVPQTTQLFTLVLTQCMLVESTLGWPGIGRWLIEAVTYQDYNSISIGVVVIGLCIIIVNVLSESLSFILDPFNKKGWYAR</sequence>
<reference evidence="11 12" key="1">
    <citation type="submission" date="2009-10" db="EMBL/GenBank/DDBJ databases">
        <authorList>
            <person name="Muzny D."/>
            <person name="Qin X."/>
            <person name="Deng J."/>
            <person name="Jiang H."/>
            <person name="Liu Y."/>
            <person name="Qu J."/>
            <person name="Song X.-Z."/>
            <person name="Zhang L."/>
            <person name="Thornton R."/>
            <person name="Coyle M."/>
            <person name="Francisco L."/>
            <person name="Jackson L."/>
            <person name="Javaid M."/>
            <person name="Korchina V."/>
            <person name="Kovar C."/>
            <person name="Mata R."/>
            <person name="Mathew T."/>
            <person name="Ngo R."/>
            <person name="Nguyen L."/>
            <person name="Nguyen N."/>
            <person name="Okwuonu G."/>
            <person name="Ongeri F."/>
            <person name="Pham C."/>
            <person name="Simmons D."/>
            <person name="Wilczek-Boney K."/>
            <person name="Hale W."/>
            <person name="Jakkamsetti A."/>
            <person name="Pham P."/>
            <person name="Ruth R."/>
            <person name="San Lucas F."/>
            <person name="Warren J."/>
            <person name="Zhang J."/>
            <person name="Zhao Z."/>
            <person name="Zhou C."/>
            <person name="Zhu D."/>
            <person name="Lee S."/>
            <person name="Bess C."/>
            <person name="Blankenburg K."/>
            <person name="Forbes L."/>
            <person name="Fu Q."/>
            <person name="Gubbala S."/>
            <person name="Hirani K."/>
            <person name="Jayaseelan J.C."/>
            <person name="Lara F."/>
            <person name="Munidasa M."/>
            <person name="Palculict T."/>
            <person name="Patil S."/>
            <person name="Pu L.-L."/>
            <person name="Saada N."/>
            <person name="Tang L."/>
            <person name="Weissenberger G."/>
            <person name="Zhu Y."/>
            <person name="Hemphill L."/>
            <person name="Shang Y."/>
            <person name="Youmans B."/>
            <person name="Ayvaz T."/>
            <person name="Ross M."/>
            <person name="Santibanez J."/>
            <person name="Aqrawi P."/>
            <person name="Gross S."/>
            <person name="Joshi V."/>
            <person name="Fowler G."/>
            <person name="Nazareth L."/>
            <person name="Reid J."/>
            <person name="Worley K."/>
            <person name="Petrosino J."/>
            <person name="Highlander S."/>
            <person name="Gibbs R."/>
        </authorList>
    </citation>
    <scope>NUCLEOTIDE SEQUENCE [LARGE SCALE GENOMIC DNA]</scope>
    <source>
        <strain evidence="11 12">ATCC 43325</strain>
    </source>
</reference>
<organism evidence="11 12">
    <name type="scientific">Pasteurella dagmatis ATCC 43325</name>
    <dbReference type="NCBI Taxonomy" id="667128"/>
    <lineage>
        <taxon>Bacteria</taxon>
        <taxon>Pseudomonadati</taxon>
        <taxon>Pseudomonadota</taxon>
        <taxon>Gammaproteobacteria</taxon>
        <taxon>Pasteurellales</taxon>
        <taxon>Pasteurellaceae</taxon>
        <taxon>Pasteurella</taxon>
    </lineage>
</organism>
<feature type="transmembrane region" description="Helical" evidence="9">
    <location>
        <begin position="83"/>
        <end position="102"/>
    </location>
</feature>
<gene>
    <name evidence="11" type="primary">sapB</name>
    <name evidence="11" type="ORF">HMPREF0621_1161</name>
</gene>
<dbReference type="Gene3D" id="1.10.3720.10">
    <property type="entry name" value="MetI-like"/>
    <property type="match status" value="1"/>
</dbReference>
<feature type="transmembrane region" description="Helical" evidence="9">
    <location>
        <begin position="282"/>
        <end position="302"/>
    </location>
</feature>
<keyword evidence="7 9" id="KW-0472">Membrane</keyword>
<keyword evidence="3" id="KW-1003">Cell membrane</keyword>
<dbReference type="SUPFAM" id="SSF161098">
    <property type="entry name" value="MetI-like"/>
    <property type="match status" value="1"/>
</dbReference>
<evidence type="ECO:0000256" key="8">
    <source>
        <dbReference type="ARBA" id="ARBA00024202"/>
    </source>
</evidence>
<comment type="similarity">
    <text evidence="8">Belongs to the binding-protein-dependent transport system permease family. OppBC subfamily.</text>
</comment>
<dbReference type="GO" id="GO:0005886">
    <property type="term" value="C:plasma membrane"/>
    <property type="evidence" value="ECO:0007669"/>
    <property type="project" value="UniProtKB-SubCell"/>
</dbReference>
<comment type="subcellular location">
    <subcellularLocation>
        <location evidence="1">Cell inner membrane</location>
        <topology evidence="1">Multi-pass membrane protein</topology>
    </subcellularLocation>
    <subcellularLocation>
        <location evidence="9">Cell membrane</location>
        <topology evidence="9">Multi-pass membrane protein</topology>
    </subcellularLocation>
</comment>
<comment type="caution">
    <text evidence="11">The sequence shown here is derived from an EMBL/GenBank/DDBJ whole genome shotgun (WGS) entry which is preliminary data.</text>
</comment>
<dbReference type="HOGENOM" id="CLU_036879_0_3_6"/>
<evidence type="ECO:0000256" key="5">
    <source>
        <dbReference type="ARBA" id="ARBA00022692"/>
    </source>
</evidence>
<dbReference type="RefSeq" id="WP_005761908.1">
    <property type="nucleotide sequence ID" value="NZ_GG704810.1"/>
</dbReference>
<proteinExistence type="inferred from homology"/>
<dbReference type="STRING" id="667128.HMPREF0621_1161"/>
<dbReference type="AlphaFoldDB" id="C9PQG8"/>
<dbReference type="InterPro" id="IPR035906">
    <property type="entry name" value="MetI-like_sf"/>
</dbReference>
<keyword evidence="5 9" id="KW-0812">Transmembrane</keyword>
<evidence type="ECO:0000256" key="6">
    <source>
        <dbReference type="ARBA" id="ARBA00022989"/>
    </source>
</evidence>
<evidence type="ECO:0000313" key="12">
    <source>
        <dbReference type="Proteomes" id="UP000005519"/>
    </source>
</evidence>
<dbReference type="PANTHER" id="PTHR43163:SF4">
    <property type="entry name" value="PUTRESCINE EXPORT SYSTEM PERMEASE PROTEIN SAPB"/>
    <property type="match status" value="1"/>
</dbReference>
<evidence type="ECO:0000256" key="4">
    <source>
        <dbReference type="ARBA" id="ARBA00022519"/>
    </source>
</evidence>
<keyword evidence="4" id="KW-0997">Cell inner membrane</keyword>
<dbReference type="Pfam" id="PF00528">
    <property type="entry name" value="BPD_transp_1"/>
    <property type="match status" value="1"/>
</dbReference>
<accession>C9PQG8</accession>
<dbReference type="PROSITE" id="PS50928">
    <property type="entry name" value="ABC_TM1"/>
    <property type="match status" value="1"/>
</dbReference>
<evidence type="ECO:0000259" key="10">
    <source>
        <dbReference type="PROSITE" id="PS50928"/>
    </source>
</evidence>
<evidence type="ECO:0000256" key="7">
    <source>
        <dbReference type="ARBA" id="ARBA00023136"/>
    </source>
</evidence>
<dbReference type="EMBL" id="ACZR01000013">
    <property type="protein sequence ID" value="EEX50090.1"/>
    <property type="molecule type" value="Genomic_DNA"/>
</dbReference>
<evidence type="ECO:0000256" key="9">
    <source>
        <dbReference type="RuleBase" id="RU363032"/>
    </source>
</evidence>
<keyword evidence="2 9" id="KW-0813">Transport</keyword>
<dbReference type="PANTHER" id="PTHR43163">
    <property type="entry name" value="DIPEPTIDE TRANSPORT SYSTEM PERMEASE PROTEIN DPPB-RELATED"/>
    <property type="match status" value="1"/>
</dbReference>
<keyword evidence="12" id="KW-1185">Reference proteome</keyword>
<evidence type="ECO:0000313" key="11">
    <source>
        <dbReference type="EMBL" id="EEX50090.1"/>
    </source>
</evidence>
<name>C9PQG8_9PAST</name>
<feature type="domain" description="ABC transmembrane type-1" evidence="10">
    <location>
        <begin position="75"/>
        <end position="303"/>
    </location>
</feature>
<dbReference type="Proteomes" id="UP000005519">
    <property type="component" value="Unassembled WGS sequence"/>
</dbReference>
<evidence type="ECO:0000256" key="3">
    <source>
        <dbReference type="ARBA" id="ARBA00022475"/>
    </source>
</evidence>